<comment type="caution">
    <text evidence="1">The sequence shown here is derived from an EMBL/GenBank/DDBJ whole genome shotgun (WGS) entry which is preliminary data.</text>
</comment>
<evidence type="ECO:0000313" key="1">
    <source>
        <dbReference type="EMBL" id="RUT00543.1"/>
    </source>
</evidence>
<reference evidence="1" key="1">
    <citation type="submission" date="2018-12" db="EMBL/GenBank/DDBJ databases">
        <authorList>
            <person name="Will S."/>
            <person name="Neumann-Schaal M."/>
            <person name="Henke P."/>
        </authorList>
    </citation>
    <scope>NUCLEOTIDE SEQUENCE</scope>
    <source>
        <strain evidence="1">PCC 7102</strain>
    </source>
</reference>
<dbReference type="InterPro" id="IPR021336">
    <property type="entry name" value="DUF2949"/>
</dbReference>
<dbReference type="RefSeq" id="WP_127085421.1">
    <property type="nucleotide sequence ID" value="NZ_RSCL01000023.1"/>
</dbReference>
<gene>
    <name evidence="1" type="ORF">DSM106972_073140</name>
</gene>
<evidence type="ECO:0000313" key="2">
    <source>
        <dbReference type="Proteomes" id="UP000271624"/>
    </source>
</evidence>
<reference evidence="1" key="2">
    <citation type="journal article" date="2019" name="Genome Biol. Evol.">
        <title>Day and night: Metabolic profiles and evolutionary relationships of six axenic non-marine cyanobacteria.</title>
        <authorList>
            <person name="Will S.E."/>
            <person name="Henke P."/>
            <person name="Boedeker C."/>
            <person name="Huang S."/>
            <person name="Brinkmann H."/>
            <person name="Rohde M."/>
            <person name="Jarek M."/>
            <person name="Friedl T."/>
            <person name="Seufert S."/>
            <person name="Schumacher M."/>
            <person name="Overmann J."/>
            <person name="Neumann-Schaal M."/>
            <person name="Petersen J."/>
        </authorList>
    </citation>
    <scope>NUCLEOTIDE SEQUENCE [LARGE SCALE GENOMIC DNA]</scope>
    <source>
        <strain evidence="1">PCC 7102</strain>
    </source>
</reference>
<keyword evidence="2" id="KW-1185">Reference proteome</keyword>
<proteinExistence type="predicted"/>
<protein>
    <recommendedName>
        <fullName evidence="3">DUF2949 domain-containing protein</fullName>
    </recommendedName>
</protein>
<evidence type="ECO:0008006" key="3">
    <source>
        <dbReference type="Google" id="ProtNLM"/>
    </source>
</evidence>
<sequence>MISCNSDTKLIHFLQNEINLSTDDISVVLKHPESKNAPFPMLLWQYGLVNIEELARIFDWLEKQVL</sequence>
<dbReference type="Pfam" id="PF11165">
    <property type="entry name" value="DUF2949"/>
    <property type="match status" value="1"/>
</dbReference>
<dbReference type="Proteomes" id="UP000271624">
    <property type="component" value="Unassembled WGS sequence"/>
</dbReference>
<dbReference type="OrthoDB" id="433602at2"/>
<accession>A0A433V370</accession>
<dbReference type="AlphaFoldDB" id="A0A433V370"/>
<organism evidence="1 2">
    <name type="scientific">Dulcicalothrix desertica PCC 7102</name>
    <dbReference type="NCBI Taxonomy" id="232991"/>
    <lineage>
        <taxon>Bacteria</taxon>
        <taxon>Bacillati</taxon>
        <taxon>Cyanobacteriota</taxon>
        <taxon>Cyanophyceae</taxon>
        <taxon>Nostocales</taxon>
        <taxon>Calotrichaceae</taxon>
        <taxon>Dulcicalothrix</taxon>
    </lineage>
</organism>
<dbReference type="EMBL" id="RSCL01000023">
    <property type="protein sequence ID" value="RUT00543.1"/>
    <property type="molecule type" value="Genomic_DNA"/>
</dbReference>
<name>A0A433V370_9CYAN</name>